<protein>
    <recommendedName>
        <fullName evidence="1">Glucosamine inositolphosphorylceramide transferase 1 N-terminal domain-containing protein</fullName>
    </recommendedName>
</protein>
<sequence>MLVRANNPGCAVMQRSNDAIFVTGADATYARTLYQLLRAVARKGWNRGMTWIAYDLGMRAEQREMLETQFDWVTFRTLDLAALPGHYVPAEGSYAWKPQIMWEVVEAADGPVIWMDSANLPHRAPDGMLAHIRAHGLYLLRGQAPLQERCDPKVLEALNVPRWTWGTRECVSGLVGVDAGNPEMREIMQRWCALAEQPEIMRPKESIERHMHDQAVLNALVADRVCKGEIVLPEEDVDISSGRPVRFLSTRNKVKPDAPLWQDPWIRARYRISKIVDQFLHRLDAFHLDHDPFWRMWGEKFVVMTRDGAGAPEELPCPFGHYYADPFPIEDNGETWVFVEDLNYWKDRATLAAIPLHGNRKAVPILDPGVHASFPFLFRYDGRLWMLPETCKNGRLDLYECTSFPDGWRLHRSILTGVNAADSVIFEHGGRWWLITSMESPFSGGAYRALAIFHTDDPIDGDWKAHPVNAKGREITARHGTGRNAGAVFEWQGKLIRPVQSSREYYGQGMELRAMTLTPEHFEEEVIETPPHLEMTRGEGVHHMAQLGTRIVWDRRTRH</sequence>
<evidence type="ECO:0000313" key="2">
    <source>
        <dbReference type="EMBL" id="SFL68457.1"/>
    </source>
</evidence>
<evidence type="ECO:0000259" key="1">
    <source>
        <dbReference type="Pfam" id="PF24793"/>
    </source>
</evidence>
<keyword evidence="3" id="KW-1185">Reference proteome</keyword>
<dbReference type="Gene3D" id="2.115.10.20">
    <property type="entry name" value="Glycosyl hydrolase domain, family 43"/>
    <property type="match status" value="1"/>
</dbReference>
<dbReference type="Pfam" id="PF24793">
    <property type="entry name" value="GINT1_N"/>
    <property type="match status" value="1"/>
</dbReference>
<dbReference type="Proteomes" id="UP000199144">
    <property type="component" value="Unassembled WGS sequence"/>
</dbReference>
<proteinExistence type="predicted"/>
<dbReference type="SUPFAM" id="SSF75005">
    <property type="entry name" value="Arabinanase/levansucrase/invertase"/>
    <property type="match status" value="1"/>
</dbReference>
<reference evidence="2 3" key="1">
    <citation type="submission" date="2016-10" db="EMBL/GenBank/DDBJ databases">
        <authorList>
            <person name="de Groot N.N."/>
        </authorList>
    </citation>
    <scope>NUCLEOTIDE SEQUENCE [LARGE SCALE GENOMIC DNA]</scope>
    <source>
        <strain evidence="2 3">DSM 15283</strain>
    </source>
</reference>
<dbReference type="InterPro" id="IPR023296">
    <property type="entry name" value="Glyco_hydro_beta-prop_sf"/>
</dbReference>
<feature type="domain" description="Glucosamine inositolphosphorylceramide transferase 1 N-terminal" evidence="1">
    <location>
        <begin position="365"/>
        <end position="526"/>
    </location>
</feature>
<organism evidence="2 3">
    <name type="scientific">Shimia aestuarii</name>
    <dbReference type="NCBI Taxonomy" id="254406"/>
    <lineage>
        <taxon>Bacteria</taxon>
        <taxon>Pseudomonadati</taxon>
        <taxon>Pseudomonadota</taxon>
        <taxon>Alphaproteobacteria</taxon>
        <taxon>Rhodobacterales</taxon>
        <taxon>Roseobacteraceae</taxon>
    </lineage>
</organism>
<dbReference type="InterPro" id="IPR056442">
    <property type="entry name" value="GINT1_N"/>
</dbReference>
<gene>
    <name evidence="2" type="ORF">SAMN04488042_1011114</name>
</gene>
<dbReference type="STRING" id="254406.SAMN04488042_1011114"/>
<name>A0A1I4JQF6_9RHOB</name>
<dbReference type="EMBL" id="FOTQ01000001">
    <property type="protein sequence ID" value="SFL68457.1"/>
    <property type="molecule type" value="Genomic_DNA"/>
</dbReference>
<accession>A0A1I4JQF6</accession>
<evidence type="ECO:0000313" key="3">
    <source>
        <dbReference type="Proteomes" id="UP000199144"/>
    </source>
</evidence>
<dbReference type="AlphaFoldDB" id="A0A1I4JQF6"/>